<dbReference type="OrthoDB" id="2574639at2759"/>
<keyword evidence="3" id="KW-1185">Reference proteome</keyword>
<feature type="region of interest" description="Disordered" evidence="1">
    <location>
        <begin position="58"/>
        <end position="162"/>
    </location>
</feature>
<feature type="compositionally biased region" description="Basic and acidic residues" evidence="1">
    <location>
        <begin position="74"/>
        <end position="90"/>
    </location>
</feature>
<reference evidence="2 3" key="1">
    <citation type="submission" date="2016-06" db="EMBL/GenBank/DDBJ databases">
        <title>Evolution of pathogenesis and genome organization in the Tremellales.</title>
        <authorList>
            <person name="Cuomo C."/>
            <person name="Litvintseva A."/>
            <person name="Heitman J."/>
            <person name="Chen Y."/>
            <person name="Sun S."/>
            <person name="Springer D."/>
            <person name="Dromer F."/>
            <person name="Young S."/>
            <person name="Zeng Q."/>
            <person name="Chapman S."/>
            <person name="Gujja S."/>
            <person name="Saif S."/>
            <person name="Birren B."/>
        </authorList>
    </citation>
    <scope>NUCLEOTIDE SEQUENCE [LARGE SCALE GENOMIC DNA]</scope>
    <source>
        <strain evidence="2 3">CBS 7118</strain>
    </source>
</reference>
<organism evidence="2 3">
    <name type="scientific">Cryptococcus wingfieldii CBS 7118</name>
    <dbReference type="NCBI Taxonomy" id="1295528"/>
    <lineage>
        <taxon>Eukaryota</taxon>
        <taxon>Fungi</taxon>
        <taxon>Dikarya</taxon>
        <taxon>Basidiomycota</taxon>
        <taxon>Agaricomycotina</taxon>
        <taxon>Tremellomycetes</taxon>
        <taxon>Tremellales</taxon>
        <taxon>Cryptococcaceae</taxon>
        <taxon>Cryptococcus</taxon>
    </lineage>
</organism>
<dbReference type="GeneID" id="30190397"/>
<proteinExistence type="predicted"/>
<comment type="caution">
    <text evidence="2">The sequence shown here is derived from an EMBL/GenBank/DDBJ whole genome shotgun (WGS) entry which is preliminary data.</text>
</comment>
<evidence type="ECO:0000313" key="2">
    <source>
        <dbReference type="EMBL" id="ODO07603.1"/>
    </source>
</evidence>
<evidence type="ECO:0000313" key="3">
    <source>
        <dbReference type="Proteomes" id="UP000094819"/>
    </source>
</evidence>
<dbReference type="Proteomes" id="UP000094819">
    <property type="component" value="Unassembled WGS sequence"/>
</dbReference>
<gene>
    <name evidence="2" type="ORF">L198_01184</name>
</gene>
<dbReference type="AlphaFoldDB" id="A0A1E3K453"/>
<sequence length="162" mass="17320">MFLTAKRTFNLLLHTPLVPLPTTATQPIELATISSASSPARLRVRTLSSLSVRGYDPATGTMGMSRMGGQRRGVSTEKGSREELYADEAGKSSASTDEISHSDAAFNKDANPETAAKGVEQETGKDFTKESPANADESLPLGKKGEKDGEHSMGTSRHPEKR</sequence>
<protein>
    <submittedName>
        <fullName evidence="2">Uncharacterized protein</fullName>
    </submittedName>
</protein>
<dbReference type="EMBL" id="AWGH01000002">
    <property type="protein sequence ID" value="ODO07603.1"/>
    <property type="molecule type" value="Genomic_DNA"/>
</dbReference>
<evidence type="ECO:0000256" key="1">
    <source>
        <dbReference type="SAM" id="MobiDB-lite"/>
    </source>
</evidence>
<accession>A0A1E3K453</accession>
<name>A0A1E3K453_9TREE</name>
<feature type="compositionally biased region" description="Basic and acidic residues" evidence="1">
    <location>
        <begin position="119"/>
        <end position="129"/>
    </location>
</feature>
<dbReference type="RefSeq" id="XP_019035080.1">
    <property type="nucleotide sequence ID" value="XM_019173354.1"/>
</dbReference>